<accession>A0A4V2ZAH5</accession>
<evidence type="ECO:0000256" key="3">
    <source>
        <dbReference type="ARBA" id="ARBA00022676"/>
    </source>
</evidence>
<dbReference type="InterPro" id="IPR001264">
    <property type="entry name" value="Glyco_trans_51"/>
</dbReference>
<dbReference type="SUPFAM" id="SSF56601">
    <property type="entry name" value="beta-lactamase/transpeptidase-like"/>
    <property type="match status" value="1"/>
</dbReference>
<keyword evidence="4" id="KW-0808">Transferase</keyword>
<evidence type="ECO:0000256" key="10">
    <source>
        <dbReference type="SAM" id="Phobius"/>
    </source>
</evidence>
<dbReference type="PANTHER" id="PTHR32282:SF34">
    <property type="entry name" value="PENICILLIN-BINDING PROTEIN 1A"/>
    <property type="match status" value="1"/>
</dbReference>
<dbReference type="EMBL" id="SMLD01000040">
    <property type="protein sequence ID" value="TDE52869.1"/>
    <property type="molecule type" value="Genomic_DNA"/>
</dbReference>
<dbReference type="GO" id="GO:0008955">
    <property type="term" value="F:peptidoglycan glycosyltransferase activity"/>
    <property type="evidence" value="ECO:0007669"/>
    <property type="project" value="UniProtKB-EC"/>
</dbReference>
<feature type="transmembrane region" description="Helical" evidence="10">
    <location>
        <begin position="139"/>
        <end position="162"/>
    </location>
</feature>
<dbReference type="AlphaFoldDB" id="A0A4V2ZAH5"/>
<keyword evidence="3" id="KW-0328">Glycosyltransferase</keyword>
<protein>
    <submittedName>
        <fullName evidence="13">Penicillin-binding protein</fullName>
    </submittedName>
</protein>
<dbReference type="SUPFAM" id="SSF53955">
    <property type="entry name" value="Lysozyme-like"/>
    <property type="match status" value="1"/>
</dbReference>
<dbReference type="InterPro" id="IPR023346">
    <property type="entry name" value="Lysozyme-like_dom_sf"/>
</dbReference>
<dbReference type="InterPro" id="IPR036950">
    <property type="entry name" value="PBP_transglycosylase"/>
</dbReference>
<feature type="compositionally biased region" description="Gly residues" evidence="9">
    <location>
        <begin position="119"/>
        <end position="129"/>
    </location>
</feature>
<dbReference type="InterPro" id="IPR001460">
    <property type="entry name" value="PCN-bd_Tpept"/>
</dbReference>
<evidence type="ECO:0000256" key="4">
    <source>
        <dbReference type="ARBA" id="ARBA00022679"/>
    </source>
</evidence>
<reference evidence="13 14" key="1">
    <citation type="submission" date="2019-03" db="EMBL/GenBank/DDBJ databases">
        <title>Draft genome sequences of novel Actinobacteria.</title>
        <authorList>
            <person name="Sahin N."/>
            <person name="Ay H."/>
            <person name="Saygin H."/>
        </authorList>
    </citation>
    <scope>NUCLEOTIDE SEQUENCE [LARGE SCALE GENOMIC DNA]</scope>
    <source>
        <strain evidence="13 14">6K102</strain>
    </source>
</reference>
<dbReference type="Proteomes" id="UP000295136">
    <property type="component" value="Unassembled WGS sequence"/>
</dbReference>
<sequence length="874" mass="94455">MNEGSARQGRRRRSSSSRSVPQGSSRRTGGSGWGEEPESRRPEAAYEQTGAMAAQPYDEPPRRADPPRERGDQPPPRSRSRTESRTLGNQETMVSDAPRRSRRRGQGGPPGPPEPPVKKGGGGDGGGGRRGWRRFVPSWKVVVAGIVVFAAGMFGMIMVAYANVPVPTTVQAEATAQQSTIYYNDGKTEIARLGMPRESVKINEMADSVKDAAIAIENDTFYEDSGISFSGMARSVWMTATGQQLQGASTITQQMARGYYDGLSQEVSIERKIKEIFVAVKLDDQLTKDQILENYLNTVNFGRAYGVEAAARAYFGKKMTAAKLSPEQGAYLAARIQQPAWEPDADALKYRFNQTVKKMAELWPEKYGQLQQTAKFPKTRKSTTSNSLGGDRGYMVKQVLDELEGRGLTRDAVESGGYKIVSTFDRKLMKAARQAMKTTMQGMSKEFHGGLAAVNPKNGRVLAFYGGDNYVNDPWNEAFESKKQAASAFKPYVLAAWLQAGYSLSSYVPGNETVPKELPGQQKGGITNSHNVGRAVDVVKATAQSVNTAFVSMAYALPNQLDDVKNLVVAAGFNEKAMTADIKEHHYQFAIGSAPVTPVEQAAGYSIFANAGKYTRYHVVQKVEQNGQVAYPEQQVSKSVIDPGVAADSTVAMAAVLRNGTAAGKGLGNRPAAGKTGTNNDENGAWFVGYTPQISTAVGFYREQCRTKSGKVVPPLHSNCPITPKGKASKKYDLNNPYTRPYEVSLGFEGAGPPTIAWQRFMLAAHEGKPVEQFPEKAEIGTQENIVPSPTPTPTKTPDNPFDEENPFDDETGDDPDCLIGCDGDTGDEPTTDDPPPADDGFPEVDDPNVAGGETGTDTRAGGPGPVNGRQENQ</sequence>
<dbReference type="GO" id="GO:0009252">
    <property type="term" value="P:peptidoglycan biosynthetic process"/>
    <property type="evidence" value="ECO:0007669"/>
    <property type="project" value="TreeGrafter"/>
</dbReference>
<keyword evidence="2" id="KW-0645">Protease</keyword>
<feature type="compositionally biased region" description="Acidic residues" evidence="9">
    <location>
        <begin position="801"/>
        <end position="817"/>
    </location>
</feature>
<dbReference type="Pfam" id="PF00912">
    <property type="entry name" value="Transgly"/>
    <property type="match status" value="1"/>
</dbReference>
<dbReference type="PANTHER" id="PTHR32282">
    <property type="entry name" value="BINDING PROTEIN TRANSPEPTIDASE, PUTATIVE-RELATED"/>
    <property type="match status" value="1"/>
</dbReference>
<comment type="caution">
    <text evidence="13">The sequence shown here is derived from an EMBL/GenBank/DDBJ whole genome shotgun (WGS) entry which is preliminary data.</text>
</comment>
<dbReference type="InterPro" id="IPR012338">
    <property type="entry name" value="Beta-lactam/transpept-like"/>
</dbReference>
<feature type="region of interest" description="Disordered" evidence="9">
    <location>
        <begin position="1"/>
        <end position="131"/>
    </location>
</feature>
<dbReference type="GO" id="GO:0030288">
    <property type="term" value="C:outer membrane-bounded periplasmic space"/>
    <property type="evidence" value="ECO:0007669"/>
    <property type="project" value="TreeGrafter"/>
</dbReference>
<evidence type="ECO:0000256" key="1">
    <source>
        <dbReference type="ARBA" id="ARBA00022645"/>
    </source>
</evidence>
<evidence type="ECO:0000313" key="14">
    <source>
        <dbReference type="Proteomes" id="UP000295136"/>
    </source>
</evidence>
<evidence type="ECO:0000313" key="13">
    <source>
        <dbReference type="EMBL" id="TDE52869.1"/>
    </source>
</evidence>
<proteinExistence type="predicted"/>
<feature type="domain" description="Glycosyl transferase family 51" evidence="12">
    <location>
        <begin position="196"/>
        <end position="359"/>
    </location>
</feature>
<evidence type="ECO:0000256" key="9">
    <source>
        <dbReference type="SAM" id="MobiDB-lite"/>
    </source>
</evidence>
<feature type="compositionally biased region" description="Low complexity" evidence="9">
    <location>
        <begin position="16"/>
        <end position="28"/>
    </location>
</feature>
<keyword evidence="10" id="KW-1133">Transmembrane helix</keyword>
<dbReference type="InterPro" id="IPR050396">
    <property type="entry name" value="Glycosyltr_51/Transpeptidase"/>
</dbReference>
<evidence type="ECO:0000259" key="11">
    <source>
        <dbReference type="Pfam" id="PF00905"/>
    </source>
</evidence>
<dbReference type="GO" id="GO:0008658">
    <property type="term" value="F:penicillin binding"/>
    <property type="evidence" value="ECO:0007669"/>
    <property type="project" value="InterPro"/>
</dbReference>
<keyword evidence="14" id="KW-1185">Reference proteome</keyword>
<comment type="catalytic activity">
    <reaction evidence="8">
        <text>[GlcNAc-(1-&gt;4)-Mur2Ac(oyl-L-Ala-gamma-D-Glu-L-Lys-D-Ala-D-Ala)](n)-di-trans,octa-cis-undecaprenyl diphosphate + beta-D-GlcNAc-(1-&gt;4)-Mur2Ac(oyl-L-Ala-gamma-D-Glu-L-Lys-D-Ala-D-Ala)-di-trans,octa-cis-undecaprenyl diphosphate = [GlcNAc-(1-&gt;4)-Mur2Ac(oyl-L-Ala-gamma-D-Glu-L-Lys-D-Ala-D-Ala)](n+1)-di-trans,octa-cis-undecaprenyl diphosphate + di-trans,octa-cis-undecaprenyl diphosphate + H(+)</text>
        <dbReference type="Rhea" id="RHEA:23708"/>
        <dbReference type="Rhea" id="RHEA-COMP:9602"/>
        <dbReference type="Rhea" id="RHEA-COMP:9603"/>
        <dbReference type="ChEBI" id="CHEBI:15378"/>
        <dbReference type="ChEBI" id="CHEBI:58405"/>
        <dbReference type="ChEBI" id="CHEBI:60033"/>
        <dbReference type="ChEBI" id="CHEBI:78435"/>
        <dbReference type="EC" id="2.4.99.28"/>
    </reaction>
</comment>
<feature type="compositionally biased region" description="Basic and acidic residues" evidence="9">
    <location>
        <begin position="59"/>
        <end position="72"/>
    </location>
</feature>
<keyword evidence="6" id="KW-0511">Multifunctional enzyme</keyword>
<keyword evidence="5" id="KW-0378">Hydrolase</keyword>
<name>A0A4V2ZAH5_9ACTN</name>
<keyword evidence="10" id="KW-0812">Transmembrane</keyword>
<dbReference type="GO" id="GO:0009002">
    <property type="term" value="F:serine-type D-Ala-D-Ala carboxypeptidase activity"/>
    <property type="evidence" value="ECO:0007669"/>
    <property type="project" value="UniProtKB-EC"/>
</dbReference>
<evidence type="ECO:0000256" key="6">
    <source>
        <dbReference type="ARBA" id="ARBA00023268"/>
    </source>
</evidence>
<organism evidence="13 14">
    <name type="scientific">Nonomuraea mesophila</name>
    <dbReference type="NCBI Taxonomy" id="2530382"/>
    <lineage>
        <taxon>Bacteria</taxon>
        <taxon>Bacillati</taxon>
        <taxon>Actinomycetota</taxon>
        <taxon>Actinomycetes</taxon>
        <taxon>Streptosporangiales</taxon>
        <taxon>Streptosporangiaceae</taxon>
        <taxon>Nonomuraea</taxon>
    </lineage>
</organism>
<evidence type="ECO:0000256" key="5">
    <source>
        <dbReference type="ARBA" id="ARBA00022801"/>
    </source>
</evidence>
<evidence type="ECO:0000256" key="2">
    <source>
        <dbReference type="ARBA" id="ARBA00022670"/>
    </source>
</evidence>
<feature type="region of interest" description="Disordered" evidence="9">
    <location>
        <begin position="775"/>
        <end position="874"/>
    </location>
</feature>
<dbReference type="GO" id="GO:0006508">
    <property type="term" value="P:proteolysis"/>
    <property type="evidence" value="ECO:0007669"/>
    <property type="project" value="UniProtKB-KW"/>
</dbReference>
<gene>
    <name evidence="13" type="ORF">E1295_17670</name>
</gene>
<dbReference type="Gene3D" id="3.40.710.10">
    <property type="entry name" value="DD-peptidase/beta-lactamase superfamily"/>
    <property type="match status" value="1"/>
</dbReference>
<evidence type="ECO:0000256" key="8">
    <source>
        <dbReference type="ARBA" id="ARBA00049902"/>
    </source>
</evidence>
<keyword evidence="1" id="KW-0121">Carboxypeptidase</keyword>
<evidence type="ECO:0000256" key="7">
    <source>
        <dbReference type="ARBA" id="ARBA00034000"/>
    </source>
</evidence>
<comment type="catalytic activity">
    <reaction evidence="7">
        <text>Preferential cleavage: (Ac)2-L-Lys-D-Ala-|-D-Ala. Also transpeptidation of peptidyl-alanyl moieties that are N-acyl substituents of D-alanine.</text>
        <dbReference type="EC" id="3.4.16.4"/>
    </reaction>
</comment>
<dbReference type="Gene3D" id="1.10.3810.10">
    <property type="entry name" value="Biosynthetic peptidoglycan transglycosylase-like"/>
    <property type="match status" value="1"/>
</dbReference>
<evidence type="ECO:0000259" key="12">
    <source>
        <dbReference type="Pfam" id="PF00912"/>
    </source>
</evidence>
<feature type="domain" description="Penicillin-binding protein transpeptidase" evidence="11">
    <location>
        <begin position="451"/>
        <end position="693"/>
    </location>
</feature>
<dbReference type="Pfam" id="PF00905">
    <property type="entry name" value="Transpeptidase"/>
    <property type="match status" value="1"/>
</dbReference>
<keyword evidence="10" id="KW-0472">Membrane</keyword>